<dbReference type="Gene3D" id="3.30.1370.240">
    <property type="match status" value="1"/>
</dbReference>
<keyword evidence="3" id="KW-1185">Reference proteome</keyword>
<gene>
    <name evidence="2" type="ORF">CKAN_00892900</name>
</gene>
<evidence type="ECO:0000313" key="3">
    <source>
        <dbReference type="Proteomes" id="UP000283530"/>
    </source>
</evidence>
<dbReference type="Pfam" id="PF18552">
    <property type="entry name" value="PheRS_DBD1"/>
    <property type="match status" value="1"/>
</dbReference>
<keyword evidence="2" id="KW-0436">Ligase</keyword>
<dbReference type="GO" id="GO:0016874">
    <property type="term" value="F:ligase activity"/>
    <property type="evidence" value="ECO:0007669"/>
    <property type="project" value="UniProtKB-KW"/>
</dbReference>
<dbReference type="EMBL" id="QPKB01000003">
    <property type="protein sequence ID" value="RWR80297.1"/>
    <property type="molecule type" value="Genomic_DNA"/>
</dbReference>
<evidence type="ECO:0000259" key="1">
    <source>
        <dbReference type="Pfam" id="PF18552"/>
    </source>
</evidence>
<dbReference type="InterPro" id="IPR040724">
    <property type="entry name" value="PheRS_DBD1"/>
</dbReference>
<organism evidence="2 3">
    <name type="scientific">Cinnamomum micranthum f. kanehirae</name>
    <dbReference type="NCBI Taxonomy" id="337451"/>
    <lineage>
        <taxon>Eukaryota</taxon>
        <taxon>Viridiplantae</taxon>
        <taxon>Streptophyta</taxon>
        <taxon>Embryophyta</taxon>
        <taxon>Tracheophyta</taxon>
        <taxon>Spermatophyta</taxon>
        <taxon>Magnoliopsida</taxon>
        <taxon>Magnoliidae</taxon>
        <taxon>Laurales</taxon>
        <taxon>Lauraceae</taxon>
        <taxon>Cinnamomum</taxon>
    </lineage>
</organism>
<comment type="caution">
    <text evidence="2">The sequence shown here is derived from an EMBL/GenBank/DDBJ whole genome shotgun (WGS) entry which is preliminary data.</text>
</comment>
<sequence length="106" mass="11538">MEHSNATAAEKAILGFLQSKEEISSSGDFALSIGIDHDVIVNAIKSLHGILIESNLWVLDIKKERWVLADEGNSYAIAGSPEVQFFLAVPPEGISHEGLQFMVELC</sequence>
<evidence type="ECO:0000313" key="2">
    <source>
        <dbReference type="EMBL" id="RWR80297.1"/>
    </source>
</evidence>
<protein>
    <submittedName>
        <fullName evidence="2">Phenylalanine--tRNA ligase alpha subunit, cytoplasmic</fullName>
    </submittedName>
</protein>
<dbReference type="OrthoDB" id="238316at2759"/>
<accession>A0A3S3Q7S7</accession>
<feature type="domain" description="PheRS DNA binding" evidence="1">
    <location>
        <begin position="7"/>
        <end position="48"/>
    </location>
</feature>
<dbReference type="STRING" id="337451.A0A3S3Q7S7"/>
<reference evidence="2 3" key="1">
    <citation type="journal article" date="2019" name="Nat. Plants">
        <title>Stout camphor tree genome fills gaps in understanding of flowering plant genome evolution.</title>
        <authorList>
            <person name="Chaw S.M."/>
            <person name="Liu Y.C."/>
            <person name="Wu Y.W."/>
            <person name="Wang H.Y."/>
            <person name="Lin C.I."/>
            <person name="Wu C.S."/>
            <person name="Ke H.M."/>
            <person name="Chang L.Y."/>
            <person name="Hsu C.Y."/>
            <person name="Yang H.T."/>
            <person name="Sudianto E."/>
            <person name="Hsu M.H."/>
            <person name="Wu K.P."/>
            <person name="Wang L.N."/>
            <person name="Leebens-Mack J.H."/>
            <person name="Tsai I.J."/>
        </authorList>
    </citation>
    <scope>NUCLEOTIDE SEQUENCE [LARGE SCALE GENOMIC DNA]</scope>
    <source>
        <strain evidence="3">cv. Chaw 1501</strain>
        <tissue evidence="2">Young leaves</tissue>
    </source>
</reference>
<dbReference type="AlphaFoldDB" id="A0A3S3Q7S7"/>
<name>A0A3S3Q7S7_9MAGN</name>
<proteinExistence type="predicted"/>
<dbReference type="Proteomes" id="UP000283530">
    <property type="component" value="Unassembled WGS sequence"/>
</dbReference>